<dbReference type="FunFam" id="2.20.100.10:FF:000001">
    <property type="entry name" value="semaphorin-5A isoform X1"/>
    <property type="match status" value="1"/>
</dbReference>
<dbReference type="Proteomes" id="UP000275408">
    <property type="component" value="Unassembled WGS sequence"/>
</dbReference>
<dbReference type="SUPFAM" id="SSF82895">
    <property type="entry name" value="TSP-1 type 1 repeat"/>
    <property type="match status" value="1"/>
</dbReference>
<dbReference type="AlphaFoldDB" id="A0A3M6UPS4"/>
<comment type="caution">
    <text evidence="3">The sequence shown here is derived from an EMBL/GenBank/DDBJ whole genome shotgun (WGS) entry which is preliminary data.</text>
</comment>
<keyword evidence="1" id="KW-0677">Repeat</keyword>
<dbReference type="OrthoDB" id="446173at2759"/>
<organism evidence="3 4">
    <name type="scientific">Pocillopora damicornis</name>
    <name type="common">Cauliflower coral</name>
    <name type="synonym">Millepora damicornis</name>
    <dbReference type="NCBI Taxonomy" id="46731"/>
    <lineage>
        <taxon>Eukaryota</taxon>
        <taxon>Metazoa</taxon>
        <taxon>Cnidaria</taxon>
        <taxon>Anthozoa</taxon>
        <taxon>Hexacorallia</taxon>
        <taxon>Scleractinia</taxon>
        <taxon>Astrocoeniina</taxon>
        <taxon>Pocilloporidae</taxon>
        <taxon>Pocillopora</taxon>
    </lineage>
</organism>
<dbReference type="PANTHER" id="PTHR22906:SF46">
    <property type="entry name" value="HEMICENTIN-1-LIKE"/>
    <property type="match status" value="1"/>
</dbReference>
<evidence type="ECO:0000313" key="4">
    <source>
        <dbReference type="Proteomes" id="UP000275408"/>
    </source>
</evidence>
<evidence type="ECO:0000256" key="2">
    <source>
        <dbReference type="ARBA" id="ARBA00023157"/>
    </source>
</evidence>
<protein>
    <submittedName>
        <fullName evidence="3">Uncharacterized protein</fullName>
    </submittedName>
</protein>
<evidence type="ECO:0000313" key="3">
    <source>
        <dbReference type="EMBL" id="RMX55358.1"/>
    </source>
</evidence>
<dbReference type="Gene3D" id="2.20.100.10">
    <property type="entry name" value="Thrombospondin type-1 (TSP1) repeat"/>
    <property type="match status" value="1"/>
</dbReference>
<dbReference type="SMART" id="SM00209">
    <property type="entry name" value="TSP1"/>
    <property type="match status" value="1"/>
</dbReference>
<dbReference type="InterPro" id="IPR000884">
    <property type="entry name" value="TSP1_rpt"/>
</dbReference>
<dbReference type="PANTHER" id="PTHR22906">
    <property type="entry name" value="PROPERDIN"/>
    <property type="match status" value="1"/>
</dbReference>
<dbReference type="InterPro" id="IPR036383">
    <property type="entry name" value="TSP1_rpt_sf"/>
</dbReference>
<dbReference type="Pfam" id="PF00090">
    <property type="entry name" value="TSP_1"/>
    <property type="match status" value="1"/>
</dbReference>
<sequence>MEDEHVIDWDELQNGGGATQFLIVPLMEVTLHGVHGVSVAGHVDLVISCALEHVPIPRQNIEDEHAINSGDWDELQNGEGATQMLIVQLMEVTLHGVHGVRVTSHVDLDISGALEHVPIPRQNMEDEHAINSGDWDKLEKAGGATPMLTVQLMEVTLHGVHGVCVAGHVGEDISRALVHVPILRQNMEDEHAINSGDWDELQNGEGATQMLTVLVEKNLSNFHLRWSDAQVTFCREIFSSFDHLTLLLSVEGGYSSWGTWSMCSRSCGIGYQLRSRTCTNPAPKYGGRTCYQQRRLGQARENRRCNTNVNCPGNKITISIFHGVLSERLESETCTLLRRSP</sequence>
<accession>A0A3M6UPS4</accession>
<evidence type="ECO:0000256" key="1">
    <source>
        <dbReference type="ARBA" id="ARBA00022737"/>
    </source>
</evidence>
<proteinExistence type="predicted"/>
<reference evidence="3 4" key="1">
    <citation type="journal article" date="2018" name="Sci. Rep.">
        <title>Comparative analysis of the Pocillopora damicornis genome highlights role of immune system in coral evolution.</title>
        <authorList>
            <person name="Cunning R."/>
            <person name="Bay R.A."/>
            <person name="Gillette P."/>
            <person name="Baker A.C."/>
            <person name="Traylor-Knowles N."/>
        </authorList>
    </citation>
    <scope>NUCLEOTIDE SEQUENCE [LARGE SCALE GENOMIC DNA]</scope>
    <source>
        <strain evidence="3">RSMAS</strain>
        <tissue evidence="3">Whole animal</tissue>
    </source>
</reference>
<dbReference type="EMBL" id="RCHS01001074">
    <property type="protein sequence ID" value="RMX55358.1"/>
    <property type="molecule type" value="Genomic_DNA"/>
</dbReference>
<dbReference type="PROSITE" id="PS50092">
    <property type="entry name" value="TSP1"/>
    <property type="match status" value="1"/>
</dbReference>
<dbReference type="STRING" id="46731.A0A3M6UPS4"/>
<gene>
    <name evidence="3" type="ORF">pdam_00021249</name>
</gene>
<dbReference type="InterPro" id="IPR052065">
    <property type="entry name" value="Compl_asym_regulator"/>
</dbReference>
<keyword evidence="4" id="KW-1185">Reference proteome</keyword>
<keyword evidence="2" id="KW-1015">Disulfide bond</keyword>
<name>A0A3M6UPS4_POCDA</name>